<reference evidence="1 2" key="1">
    <citation type="submission" date="2016-03" db="EMBL/GenBank/DDBJ databases">
        <title>Whole genome sequencing of Grifola frondosa 9006-11.</title>
        <authorList>
            <person name="Min B."/>
            <person name="Park H."/>
            <person name="Kim J.-G."/>
            <person name="Cho H."/>
            <person name="Oh Y.-L."/>
            <person name="Kong W.-S."/>
            <person name="Choi I.-G."/>
        </authorList>
    </citation>
    <scope>NUCLEOTIDE SEQUENCE [LARGE SCALE GENOMIC DNA]</scope>
    <source>
        <strain evidence="1 2">9006-11</strain>
    </source>
</reference>
<keyword evidence="2" id="KW-1185">Reference proteome</keyword>
<gene>
    <name evidence="1" type="ORF">A0H81_03205</name>
</gene>
<sequence length="77" mass="8684">MSFQPPPDDVDRCVTAFGRGWGSFIATAFHHDSVFLRFSTNLTGERTMMTAASDPQVPHNNCNYQLSSSTIECLRQW</sequence>
<dbReference type="Proteomes" id="UP000092993">
    <property type="component" value="Unassembled WGS sequence"/>
</dbReference>
<proteinExistence type="predicted"/>
<dbReference type="EMBL" id="LUGG01000003">
    <property type="protein sequence ID" value="OBZ76766.1"/>
    <property type="molecule type" value="Genomic_DNA"/>
</dbReference>
<evidence type="ECO:0000313" key="1">
    <source>
        <dbReference type="EMBL" id="OBZ76766.1"/>
    </source>
</evidence>
<dbReference type="AlphaFoldDB" id="A0A1C7MK25"/>
<name>A0A1C7MK25_GRIFR</name>
<organism evidence="1 2">
    <name type="scientific">Grifola frondosa</name>
    <name type="common">Maitake</name>
    <name type="synonym">Polyporus frondosus</name>
    <dbReference type="NCBI Taxonomy" id="5627"/>
    <lineage>
        <taxon>Eukaryota</taxon>
        <taxon>Fungi</taxon>
        <taxon>Dikarya</taxon>
        <taxon>Basidiomycota</taxon>
        <taxon>Agaricomycotina</taxon>
        <taxon>Agaricomycetes</taxon>
        <taxon>Polyporales</taxon>
        <taxon>Grifolaceae</taxon>
        <taxon>Grifola</taxon>
    </lineage>
</organism>
<comment type="caution">
    <text evidence="1">The sequence shown here is derived from an EMBL/GenBank/DDBJ whole genome shotgun (WGS) entry which is preliminary data.</text>
</comment>
<protein>
    <submittedName>
        <fullName evidence="1">Uncharacterized protein</fullName>
    </submittedName>
</protein>
<accession>A0A1C7MK25</accession>
<evidence type="ECO:0000313" key="2">
    <source>
        <dbReference type="Proteomes" id="UP000092993"/>
    </source>
</evidence>